<dbReference type="EMBL" id="LR586016">
    <property type="protein sequence ID" value="VIP05097.1"/>
    <property type="molecule type" value="Genomic_DNA"/>
</dbReference>
<dbReference type="Proteomes" id="UP000464378">
    <property type="component" value="Chromosome"/>
</dbReference>
<dbReference type="InParanoid" id="A0A6C2YUR5"/>
<accession>A0A6C2YUR5</accession>
<evidence type="ECO:0000313" key="2">
    <source>
        <dbReference type="Proteomes" id="UP000464378"/>
    </source>
</evidence>
<keyword evidence="2" id="KW-1185">Reference proteome</keyword>
<name>A0A6C2YUR5_9BACT</name>
<protein>
    <submittedName>
        <fullName evidence="1">Uncharacterized protein</fullName>
    </submittedName>
</protein>
<proteinExistence type="predicted"/>
<organism evidence="1">
    <name type="scientific">Tuwongella immobilis</name>
    <dbReference type="NCBI Taxonomy" id="692036"/>
    <lineage>
        <taxon>Bacteria</taxon>
        <taxon>Pseudomonadati</taxon>
        <taxon>Planctomycetota</taxon>
        <taxon>Planctomycetia</taxon>
        <taxon>Gemmatales</taxon>
        <taxon>Gemmataceae</taxon>
        <taxon>Tuwongella</taxon>
    </lineage>
</organism>
<sequence length="137" mass="15339">MSQNGIGRILWQRGGLGRYAWIELTWLPNVQTEIDIPEDVLAIDREWGGAAEVGIRLALEIAGQTGHVMVTHLRGMVVDTTAMVVCLAAMTATWDALRWPVPPALGDTIQSWIAMRSPDWNAMVQQFRNWVNWMNPG</sequence>
<evidence type="ECO:0000313" key="1">
    <source>
        <dbReference type="EMBL" id="VIP05097.1"/>
    </source>
</evidence>
<dbReference type="AlphaFoldDB" id="A0A6C2YUR5"/>
<gene>
    <name evidence="1" type="ORF">GMBLW1_40960</name>
</gene>
<reference evidence="1" key="1">
    <citation type="submission" date="2019-04" db="EMBL/GenBank/DDBJ databases">
        <authorList>
            <consortium name="Science for Life Laboratories"/>
        </authorList>
    </citation>
    <scope>NUCLEOTIDE SEQUENCE</scope>
    <source>
        <strain evidence="1">MBLW1</strain>
    </source>
</reference>
<dbReference type="KEGG" id="tim:GMBLW1_40960"/>
<dbReference type="EMBL" id="LR593887">
    <property type="protein sequence ID" value="VTS07550.1"/>
    <property type="molecule type" value="Genomic_DNA"/>
</dbReference>